<dbReference type="InterPro" id="IPR000835">
    <property type="entry name" value="HTH_MarR-typ"/>
</dbReference>
<evidence type="ECO:0000256" key="1">
    <source>
        <dbReference type="ARBA" id="ARBA00023015"/>
    </source>
</evidence>
<proteinExistence type="predicted"/>
<evidence type="ECO:0000256" key="3">
    <source>
        <dbReference type="ARBA" id="ARBA00023163"/>
    </source>
</evidence>
<evidence type="ECO:0000313" key="6">
    <source>
        <dbReference type="Proteomes" id="UP001202827"/>
    </source>
</evidence>
<keyword evidence="6" id="KW-1185">Reference proteome</keyword>
<keyword evidence="2" id="KW-0238">DNA-binding</keyword>
<gene>
    <name evidence="5" type="ORF">M0654_18270</name>
</gene>
<dbReference type="Pfam" id="PF01047">
    <property type="entry name" value="MarR"/>
    <property type="match status" value="1"/>
</dbReference>
<evidence type="ECO:0000256" key="2">
    <source>
        <dbReference type="ARBA" id="ARBA00023125"/>
    </source>
</evidence>
<dbReference type="Proteomes" id="UP001202827">
    <property type="component" value="Unassembled WGS sequence"/>
</dbReference>
<dbReference type="PROSITE" id="PS50995">
    <property type="entry name" value="HTH_MARR_2"/>
    <property type="match status" value="1"/>
</dbReference>
<comment type="caution">
    <text evidence="5">The sequence shown here is derived from an EMBL/GenBank/DDBJ whole genome shotgun (WGS) entry which is preliminary data.</text>
</comment>
<organism evidence="5 6">
    <name type="scientific">Neorhizobium turbinariae</name>
    <dbReference type="NCBI Taxonomy" id="2937795"/>
    <lineage>
        <taxon>Bacteria</taxon>
        <taxon>Pseudomonadati</taxon>
        <taxon>Pseudomonadota</taxon>
        <taxon>Alphaproteobacteria</taxon>
        <taxon>Hyphomicrobiales</taxon>
        <taxon>Rhizobiaceae</taxon>
        <taxon>Rhizobium/Agrobacterium group</taxon>
        <taxon>Neorhizobium</taxon>
    </lineage>
</organism>
<accession>A0ABT0IVM6</accession>
<dbReference type="InterPro" id="IPR036388">
    <property type="entry name" value="WH-like_DNA-bd_sf"/>
</dbReference>
<dbReference type="PANTHER" id="PTHR42756">
    <property type="entry name" value="TRANSCRIPTIONAL REGULATOR, MARR"/>
    <property type="match status" value="1"/>
</dbReference>
<dbReference type="InterPro" id="IPR036390">
    <property type="entry name" value="WH_DNA-bd_sf"/>
</dbReference>
<keyword evidence="1" id="KW-0805">Transcription regulation</keyword>
<protein>
    <submittedName>
        <fullName evidence="5">MarR family transcriptional regulator</fullName>
    </submittedName>
</protein>
<dbReference type="SMART" id="SM00347">
    <property type="entry name" value="HTH_MARR"/>
    <property type="match status" value="1"/>
</dbReference>
<dbReference type="PRINTS" id="PR00598">
    <property type="entry name" value="HTHMARR"/>
</dbReference>
<dbReference type="RefSeq" id="WP_118851172.1">
    <property type="nucleotide sequence ID" value="NZ_JALPRY010000023.1"/>
</dbReference>
<evidence type="ECO:0000313" key="5">
    <source>
        <dbReference type="EMBL" id="MCK8781928.1"/>
    </source>
</evidence>
<evidence type="ECO:0000259" key="4">
    <source>
        <dbReference type="PROSITE" id="PS50995"/>
    </source>
</evidence>
<sequence length="151" mass="17216">MDMPVRVADDVDLGRLDSALGFLLRMAQLKVYERFFETLGDKDLKPGEFSVLWVISRNPGIRQSVLGQRLMIKRAHMTKLIRGFEDRGLVTRRVPDEDRRAVEITLTPEAAARVEKAAEWFFDFEDAVGNNLSSAEQKQLTLLLRKIVGLN</sequence>
<keyword evidence="3" id="KW-0804">Transcription</keyword>
<dbReference type="Gene3D" id="1.10.10.10">
    <property type="entry name" value="Winged helix-like DNA-binding domain superfamily/Winged helix DNA-binding domain"/>
    <property type="match status" value="1"/>
</dbReference>
<dbReference type="SUPFAM" id="SSF46785">
    <property type="entry name" value="Winged helix' DNA-binding domain"/>
    <property type="match status" value="1"/>
</dbReference>
<reference evidence="5 6" key="1">
    <citation type="submission" date="2022-04" db="EMBL/GenBank/DDBJ databases">
        <title>Rhizobium coralii sp. nov., isolated from coral Turbinaria peltata.</title>
        <authorList>
            <person name="Sun H."/>
        </authorList>
    </citation>
    <scope>NUCLEOTIDE SEQUENCE [LARGE SCALE GENOMIC DNA]</scope>
    <source>
        <strain evidence="5 6">NTR19</strain>
    </source>
</reference>
<name>A0ABT0IVM6_9HYPH</name>
<dbReference type="EMBL" id="JALPRY010000023">
    <property type="protein sequence ID" value="MCK8781928.1"/>
    <property type="molecule type" value="Genomic_DNA"/>
</dbReference>
<feature type="domain" description="HTH marR-type" evidence="4">
    <location>
        <begin position="17"/>
        <end position="149"/>
    </location>
</feature>
<dbReference type="PANTHER" id="PTHR42756:SF1">
    <property type="entry name" value="TRANSCRIPTIONAL REPRESSOR OF EMRAB OPERON"/>
    <property type="match status" value="1"/>
</dbReference>